<dbReference type="GO" id="GO:0032153">
    <property type="term" value="C:cell division site"/>
    <property type="evidence" value="ECO:0007669"/>
    <property type="project" value="TreeGrafter"/>
</dbReference>
<evidence type="ECO:0000256" key="6">
    <source>
        <dbReference type="ARBA" id="ARBA00023306"/>
    </source>
</evidence>
<comment type="subunit">
    <text evidence="8">Homodimer. Interacts with FtsZ.</text>
</comment>
<comment type="function">
    <text evidence="7">Activator of cell division through the inhibition of FtsZ GTPase activity, therefore promoting FtsZ assembly into bundles of protofilaments necessary for the formation of the division Z ring. It is recruited early at mid-cell but it is not essential for cell division.</text>
</comment>
<evidence type="ECO:0000256" key="5">
    <source>
        <dbReference type="ARBA" id="ARBA00023210"/>
    </source>
</evidence>
<reference evidence="10 11" key="1">
    <citation type="submission" date="2019-05" db="EMBL/GenBank/DDBJ databases">
        <authorList>
            <person name="Pankratov T."/>
            <person name="Grouzdev D."/>
        </authorList>
    </citation>
    <scope>NUCLEOTIDE SEQUENCE [LARGE SCALE GENOMIC DNA]</scope>
    <source>
        <strain evidence="10 11">KEBCLARHB70R</strain>
    </source>
</reference>
<dbReference type="GO" id="GO:0030428">
    <property type="term" value="C:cell septum"/>
    <property type="evidence" value="ECO:0007669"/>
    <property type="project" value="TreeGrafter"/>
</dbReference>
<dbReference type="InterPro" id="IPR042233">
    <property type="entry name" value="Cell_div_ZapA_N"/>
</dbReference>
<dbReference type="GO" id="GO:0043093">
    <property type="term" value="P:FtsZ-dependent cytokinesis"/>
    <property type="evidence" value="ECO:0007669"/>
    <property type="project" value="TreeGrafter"/>
</dbReference>
<proteinExistence type="predicted"/>
<evidence type="ECO:0000256" key="9">
    <source>
        <dbReference type="ARBA" id="ARBA00033158"/>
    </source>
</evidence>
<keyword evidence="11" id="KW-1185">Reference proteome</keyword>
<evidence type="ECO:0000313" key="11">
    <source>
        <dbReference type="Proteomes" id="UP000305654"/>
    </source>
</evidence>
<dbReference type="OrthoDB" id="9797575at2"/>
<keyword evidence="4 10" id="KW-0132">Cell division</keyword>
<dbReference type="InterPro" id="IPR036192">
    <property type="entry name" value="Cell_div_ZapA-like_sf"/>
</dbReference>
<organism evidence="10 11">
    <name type="scientific">Lichenicoccus roseus</name>
    <dbReference type="NCBI Taxonomy" id="2683649"/>
    <lineage>
        <taxon>Bacteria</taxon>
        <taxon>Pseudomonadati</taxon>
        <taxon>Pseudomonadota</taxon>
        <taxon>Alphaproteobacteria</taxon>
        <taxon>Acetobacterales</taxon>
        <taxon>Acetobacteraceae</taxon>
        <taxon>Lichenicoccus</taxon>
    </lineage>
</organism>
<evidence type="ECO:0000256" key="3">
    <source>
        <dbReference type="ARBA" id="ARBA00022490"/>
    </source>
</evidence>
<sequence>MAQVTIRINGYAYVVGCEDGQEQHLQQMAAQVDRRVERIKSLGGQSGEARLLALVALLMADELHDMAADRMPPGTAAMIEEAEAVRAQAEWRERQLASLAERAEAIAASLEHD</sequence>
<evidence type="ECO:0000256" key="1">
    <source>
        <dbReference type="ARBA" id="ARBA00004496"/>
    </source>
</evidence>
<dbReference type="AlphaFoldDB" id="A0A5R9J5M6"/>
<evidence type="ECO:0000313" key="10">
    <source>
        <dbReference type="EMBL" id="TLU71817.1"/>
    </source>
</evidence>
<dbReference type="GO" id="GO:0000921">
    <property type="term" value="P:septin ring assembly"/>
    <property type="evidence" value="ECO:0007669"/>
    <property type="project" value="TreeGrafter"/>
</dbReference>
<gene>
    <name evidence="10" type="ORF">FE263_15265</name>
</gene>
<keyword evidence="3" id="KW-0963">Cytoplasm</keyword>
<evidence type="ECO:0000256" key="7">
    <source>
        <dbReference type="ARBA" id="ARBA00024910"/>
    </source>
</evidence>
<dbReference type="Gene3D" id="3.30.160.880">
    <property type="entry name" value="Cell division protein ZapA protomer, N-terminal domain"/>
    <property type="match status" value="1"/>
</dbReference>
<dbReference type="InterPro" id="IPR007838">
    <property type="entry name" value="Cell_div_ZapA-like"/>
</dbReference>
<accession>A0A5R9J5M6</accession>
<dbReference type="Proteomes" id="UP000305654">
    <property type="component" value="Unassembled WGS sequence"/>
</dbReference>
<keyword evidence="5" id="KW-0717">Septation</keyword>
<dbReference type="GO" id="GO:0000917">
    <property type="term" value="P:division septum assembly"/>
    <property type="evidence" value="ECO:0007669"/>
    <property type="project" value="UniProtKB-KW"/>
</dbReference>
<dbReference type="Pfam" id="PF05164">
    <property type="entry name" value="ZapA"/>
    <property type="match status" value="1"/>
</dbReference>
<dbReference type="PANTHER" id="PTHR34981">
    <property type="entry name" value="CELL DIVISION PROTEIN ZAPA"/>
    <property type="match status" value="1"/>
</dbReference>
<dbReference type="SUPFAM" id="SSF102829">
    <property type="entry name" value="Cell division protein ZapA-like"/>
    <property type="match status" value="1"/>
</dbReference>
<protein>
    <recommendedName>
        <fullName evidence="2">Cell division protein ZapA</fullName>
    </recommendedName>
    <alternativeName>
        <fullName evidence="9">Z ring-associated protein ZapA</fullName>
    </alternativeName>
</protein>
<comment type="subcellular location">
    <subcellularLocation>
        <location evidence="1">Cytoplasm</location>
    </subcellularLocation>
</comment>
<evidence type="ECO:0000256" key="8">
    <source>
        <dbReference type="ARBA" id="ARBA00026068"/>
    </source>
</evidence>
<dbReference type="RefSeq" id="WP_138326887.1">
    <property type="nucleotide sequence ID" value="NZ_VCDI01000005.1"/>
</dbReference>
<evidence type="ECO:0000256" key="2">
    <source>
        <dbReference type="ARBA" id="ARBA00015195"/>
    </source>
</evidence>
<comment type="caution">
    <text evidence="10">The sequence shown here is derived from an EMBL/GenBank/DDBJ whole genome shotgun (WGS) entry which is preliminary data.</text>
</comment>
<name>A0A5R9J5M6_9PROT</name>
<dbReference type="PANTHER" id="PTHR34981:SF1">
    <property type="entry name" value="CELL DIVISION PROTEIN ZAPA"/>
    <property type="match status" value="1"/>
</dbReference>
<keyword evidence="6" id="KW-0131">Cell cycle</keyword>
<evidence type="ECO:0000256" key="4">
    <source>
        <dbReference type="ARBA" id="ARBA00022618"/>
    </source>
</evidence>
<dbReference type="GO" id="GO:0005829">
    <property type="term" value="C:cytosol"/>
    <property type="evidence" value="ECO:0007669"/>
    <property type="project" value="TreeGrafter"/>
</dbReference>
<dbReference type="EMBL" id="VCDI01000005">
    <property type="protein sequence ID" value="TLU71817.1"/>
    <property type="molecule type" value="Genomic_DNA"/>
</dbReference>